<dbReference type="PANTHER" id="PTHR43510:SF1">
    <property type="entry name" value="AMINOTRANSFERASE FUNCTION, HYPOTHETICAL (EUROFUNG)"/>
    <property type="match status" value="1"/>
</dbReference>
<dbReference type="Pfam" id="PF00155">
    <property type="entry name" value="Aminotran_1_2"/>
    <property type="match status" value="1"/>
</dbReference>
<proteinExistence type="inferred from homology"/>
<dbReference type="STRING" id="655819.J5JGQ2"/>
<keyword evidence="2" id="KW-0663">Pyridoxal phosphate</keyword>
<organism evidence="4 5">
    <name type="scientific">Beauveria bassiana (strain ARSEF 2860)</name>
    <name type="common">White muscardine disease fungus</name>
    <name type="synonym">Tritirachium shiotae</name>
    <dbReference type="NCBI Taxonomy" id="655819"/>
    <lineage>
        <taxon>Eukaryota</taxon>
        <taxon>Fungi</taxon>
        <taxon>Dikarya</taxon>
        <taxon>Ascomycota</taxon>
        <taxon>Pezizomycotina</taxon>
        <taxon>Sordariomycetes</taxon>
        <taxon>Hypocreomycetidae</taxon>
        <taxon>Hypocreales</taxon>
        <taxon>Cordycipitaceae</taxon>
        <taxon>Beauveria</taxon>
    </lineage>
</organism>
<dbReference type="HOGENOM" id="CLU_017584_4_4_1"/>
<dbReference type="OrthoDB" id="7042322at2759"/>
<evidence type="ECO:0000256" key="2">
    <source>
        <dbReference type="ARBA" id="ARBA00022898"/>
    </source>
</evidence>
<dbReference type="InParanoid" id="J5JGQ2"/>
<dbReference type="PROSITE" id="PS00105">
    <property type="entry name" value="AA_TRANSFER_CLASS_1"/>
    <property type="match status" value="1"/>
</dbReference>
<dbReference type="InterPro" id="IPR004839">
    <property type="entry name" value="Aminotransferase_I/II_large"/>
</dbReference>
<dbReference type="SUPFAM" id="SSF53383">
    <property type="entry name" value="PLP-dependent transferases"/>
    <property type="match status" value="1"/>
</dbReference>
<dbReference type="Gene3D" id="3.90.1150.10">
    <property type="entry name" value="Aspartate Aminotransferase, domain 1"/>
    <property type="match status" value="1"/>
</dbReference>
<dbReference type="Gene3D" id="3.40.640.10">
    <property type="entry name" value="Type I PLP-dependent aspartate aminotransferase-like (Major domain)"/>
    <property type="match status" value="1"/>
</dbReference>
<evidence type="ECO:0000259" key="3">
    <source>
        <dbReference type="Pfam" id="PF00155"/>
    </source>
</evidence>
<accession>J5JGQ2</accession>
<dbReference type="InterPro" id="IPR015421">
    <property type="entry name" value="PyrdxlP-dep_Trfase_major"/>
</dbReference>
<dbReference type="InterPro" id="IPR015422">
    <property type="entry name" value="PyrdxlP-dep_Trfase_small"/>
</dbReference>
<evidence type="ECO:0000313" key="4">
    <source>
        <dbReference type="EMBL" id="EJP62711.1"/>
    </source>
</evidence>
<dbReference type="Proteomes" id="UP000002762">
    <property type="component" value="Unassembled WGS sequence"/>
</dbReference>
<sequence>MILHHRWNTGSQRPQYISPSAQIIRLEKCIKMNYQRMAIEKEAPEEVGVSIKYNLSESAISDQTLESLQISIPQSTILTYTEHKGSPKLRSIITEASNGSLTPDDVLITAGASTSLFIILTALLGADSHLIVTRPNYTSSLEIPRSIGCDITFVDLEYESQFSLDLDKIAAAIRPGITKVISICSPNNPTGTMCTDAELRKLADLAQEAGAYLLIDETYAHLKYSSTSDRGEHEAVNSGSGYLRNNVITVSSMSKAYGVPGIRMGWLSTTNPALHETFLAAKEQISISGSVLDELVAEQILCRRSELLSATIADLQRRRDRVAAWVAEESEWVEWIRPDAGAMCFIKFKKEPYGGVEAFYSRLLAKYGTYVGRGSWFGGQDTYFRLGYGWPTWDHLDTGLGLLSEAIRG</sequence>
<comment type="similarity">
    <text evidence="1">Belongs to the class-I pyridoxal-phosphate-dependent aminotransferase family.</text>
</comment>
<dbReference type="GO" id="GO:0030170">
    <property type="term" value="F:pyridoxal phosphate binding"/>
    <property type="evidence" value="ECO:0007669"/>
    <property type="project" value="InterPro"/>
</dbReference>
<gene>
    <name evidence="4" type="ORF">BBA_08426</name>
</gene>
<dbReference type="GO" id="GO:0008483">
    <property type="term" value="F:transaminase activity"/>
    <property type="evidence" value="ECO:0007669"/>
    <property type="project" value="UniProtKB-KW"/>
</dbReference>
<evidence type="ECO:0000313" key="5">
    <source>
        <dbReference type="Proteomes" id="UP000002762"/>
    </source>
</evidence>
<dbReference type="RefSeq" id="XP_008601745.1">
    <property type="nucleotide sequence ID" value="XM_008603523.1"/>
</dbReference>
<keyword evidence="5" id="KW-1185">Reference proteome</keyword>
<dbReference type="AlphaFoldDB" id="J5JGQ2"/>
<dbReference type="InterPro" id="IPR015424">
    <property type="entry name" value="PyrdxlP-dep_Trfase"/>
</dbReference>
<dbReference type="CDD" id="cd00609">
    <property type="entry name" value="AAT_like"/>
    <property type="match status" value="1"/>
</dbReference>
<evidence type="ECO:0000256" key="1">
    <source>
        <dbReference type="ARBA" id="ARBA00007441"/>
    </source>
</evidence>
<name>J5JGQ2_BEAB2</name>
<dbReference type="EMBL" id="JH725183">
    <property type="protein sequence ID" value="EJP62711.1"/>
    <property type="molecule type" value="Genomic_DNA"/>
</dbReference>
<dbReference type="GeneID" id="19891438"/>
<feature type="domain" description="Aminotransferase class I/classII large" evidence="3">
    <location>
        <begin position="54"/>
        <end position="388"/>
    </location>
</feature>
<reference evidence="4 5" key="1">
    <citation type="journal article" date="2012" name="Sci. Rep.">
        <title>Genomic perspectives on the evolution of fungal entomopathogenicity in Beauveria bassiana.</title>
        <authorList>
            <person name="Xiao G."/>
            <person name="Ying S.H."/>
            <person name="Zheng P."/>
            <person name="Wang Z.L."/>
            <person name="Zhang S."/>
            <person name="Xie X.Q."/>
            <person name="Shang Y."/>
            <person name="St Leger R.J."/>
            <person name="Zhao G.P."/>
            <person name="Wang C."/>
            <person name="Feng M.G."/>
        </authorList>
    </citation>
    <scope>NUCLEOTIDE SEQUENCE [LARGE SCALE GENOMIC DNA]</scope>
    <source>
        <strain evidence="4 5">ARSEF 2860</strain>
    </source>
</reference>
<keyword evidence="4" id="KW-0808">Transferase</keyword>
<dbReference type="PANTHER" id="PTHR43510">
    <property type="entry name" value="AMINOTRANSFERASE FUNCTION, HYPOTHETICAL (EUROFUNG)"/>
    <property type="match status" value="1"/>
</dbReference>
<dbReference type="InterPro" id="IPR004838">
    <property type="entry name" value="NHTrfase_class1_PyrdxlP-BS"/>
</dbReference>
<keyword evidence="4" id="KW-0032">Aminotransferase</keyword>
<protein>
    <submittedName>
        <fullName evidence="4">Aspartate aminotransferase, putative</fullName>
    </submittedName>
</protein>